<organism evidence="1 2">
    <name type="scientific">Smallanthus sonchifolius</name>
    <dbReference type="NCBI Taxonomy" id="185202"/>
    <lineage>
        <taxon>Eukaryota</taxon>
        <taxon>Viridiplantae</taxon>
        <taxon>Streptophyta</taxon>
        <taxon>Embryophyta</taxon>
        <taxon>Tracheophyta</taxon>
        <taxon>Spermatophyta</taxon>
        <taxon>Magnoliopsida</taxon>
        <taxon>eudicotyledons</taxon>
        <taxon>Gunneridae</taxon>
        <taxon>Pentapetalae</taxon>
        <taxon>asterids</taxon>
        <taxon>campanulids</taxon>
        <taxon>Asterales</taxon>
        <taxon>Asteraceae</taxon>
        <taxon>Asteroideae</taxon>
        <taxon>Heliantheae alliance</taxon>
        <taxon>Millerieae</taxon>
        <taxon>Smallanthus</taxon>
    </lineage>
</organism>
<name>A0ACB9K0D3_9ASTR</name>
<dbReference type="EMBL" id="CM042019">
    <property type="protein sequence ID" value="KAI3825780.1"/>
    <property type="molecule type" value="Genomic_DNA"/>
</dbReference>
<sequence>MRGLLSPAQNTVGAFILNWCTAVHLKINIFAWRTELDRIPTRQALFKRKVNINSVCCPLCSKNVESVEHLFTSCFYATMLWGYISTWCKIPPMYVFSVRDILKLREAILEDTKKRKAFEVIILVALWSIRKLRNKVVFGGKRVVLWRLYEERKCTSYSCSIVEHMET</sequence>
<keyword evidence="2" id="KW-1185">Reference proteome</keyword>
<gene>
    <name evidence="1" type="ORF">L1987_07420</name>
</gene>
<comment type="caution">
    <text evidence="1">The sequence shown here is derived from an EMBL/GenBank/DDBJ whole genome shotgun (WGS) entry which is preliminary data.</text>
</comment>
<reference evidence="2" key="1">
    <citation type="journal article" date="2022" name="Mol. Ecol. Resour.">
        <title>The genomes of chicory, endive, great burdock and yacon provide insights into Asteraceae palaeo-polyploidization history and plant inulin production.</title>
        <authorList>
            <person name="Fan W."/>
            <person name="Wang S."/>
            <person name="Wang H."/>
            <person name="Wang A."/>
            <person name="Jiang F."/>
            <person name="Liu H."/>
            <person name="Zhao H."/>
            <person name="Xu D."/>
            <person name="Zhang Y."/>
        </authorList>
    </citation>
    <scope>NUCLEOTIDE SEQUENCE [LARGE SCALE GENOMIC DNA]</scope>
    <source>
        <strain evidence="2">cv. Yunnan</strain>
    </source>
</reference>
<dbReference type="Proteomes" id="UP001056120">
    <property type="component" value="Linkage Group LG02"/>
</dbReference>
<accession>A0ACB9K0D3</accession>
<reference evidence="1 2" key="2">
    <citation type="journal article" date="2022" name="Mol. Ecol. Resour.">
        <title>The genomes of chicory, endive, great burdock and yacon provide insights into Asteraceae paleo-polyploidization history and plant inulin production.</title>
        <authorList>
            <person name="Fan W."/>
            <person name="Wang S."/>
            <person name="Wang H."/>
            <person name="Wang A."/>
            <person name="Jiang F."/>
            <person name="Liu H."/>
            <person name="Zhao H."/>
            <person name="Xu D."/>
            <person name="Zhang Y."/>
        </authorList>
    </citation>
    <scope>NUCLEOTIDE SEQUENCE [LARGE SCALE GENOMIC DNA]</scope>
    <source>
        <strain evidence="2">cv. Yunnan</strain>
        <tissue evidence="1">Leaves</tissue>
    </source>
</reference>
<evidence type="ECO:0000313" key="1">
    <source>
        <dbReference type="EMBL" id="KAI3825780.1"/>
    </source>
</evidence>
<protein>
    <submittedName>
        <fullName evidence="1">Uncharacterized protein</fullName>
    </submittedName>
</protein>
<evidence type="ECO:0000313" key="2">
    <source>
        <dbReference type="Proteomes" id="UP001056120"/>
    </source>
</evidence>
<proteinExistence type="predicted"/>